<feature type="region of interest" description="Disordered" evidence="2">
    <location>
        <begin position="797"/>
        <end position="826"/>
    </location>
</feature>
<proteinExistence type="predicted"/>
<feature type="compositionally biased region" description="Basic residues" evidence="2">
    <location>
        <begin position="732"/>
        <end position="743"/>
    </location>
</feature>
<feature type="region of interest" description="Disordered" evidence="2">
    <location>
        <begin position="704"/>
        <end position="767"/>
    </location>
</feature>
<reference evidence="5" key="1">
    <citation type="submission" date="2016-04" db="EMBL/GenBank/DDBJ databases">
        <title>JA/SA signaling pathways identification and their response to exogenous signals in Flammulina velutipes.</title>
        <authorList>
            <person name="Li X."/>
            <person name="Xie B."/>
        </authorList>
    </citation>
    <scope>NUCLEOTIDE SEQUENCE</scope>
</reference>
<dbReference type="PANTHER" id="PTHR13382:SF67">
    <property type="entry name" value="SCF E3 UBIQUITIN LIGASE COMPLEX F-BOX PROTEIN POF2"/>
    <property type="match status" value="1"/>
</dbReference>
<dbReference type="Gene3D" id="3.80.10.10">
    <property type="entry name" value="Ribonuclease Inhibitor"/>
    <property type="match status" value="2"/>
</dbReference>
<dbReference type="InterPro" id="IPR050648">
    <property type="entry name" value="F-box_LRR-repeat"/>
</dbReference>
<dbReference type="PANTHER" id="PTHR13382">
    <property type="entry name" value="MITOCHONDRIAL ATP SYNTHASE COUPLING FACTOR B"/>
    <property type="match status" value="1"/>
</dbReference>
<dbReference type="EMBL" id="KX129930">
    <property type="protein sequence ID" value="AOC97496.1"/>
    <property type="molecule type" value="Genomic_DNA"/>
</dbReference>
<keyword evidence="1" id="KW-0833">Ubl conjugation pathway</keyword>
<feature type="region of interest" description="Disordered" evidence="2">
    <location>
        <begin position="847"/>
        <end position="868"/>
    </location>
</feature>
<protein>
    <submittedName>
        <fullName evidence="5">Ethylene-and jasmonate-responsive plant defensin</fullName>
    </submittedName>
</protein>
<feature type="region of interest" description="Disordered" evidence="2">
    <location>
        <begin position="1"/>
        <end position="30"/>
    </location>
</feature>
<organism evidence="5">
    <name type="scientific">Flammulina velutipes</name>
    <name type="common">Agaricus velutipes</name>
    <dbReference type="NCBI Taxonomy" id="38945"/>
    <lineage>
        <taxon>Eukaryota</taxon>
        <taxon>Fungi</taxon>
        <taxon>Dikarya</taxon>
        <taxon>Basidiomycota</taxon>
        <taxon>Agaricomycotina</taxon>
        <taxon>Agaricomycetes</taxon>
        <taxon>Agaricomycetidae</taxon>
        <taxon>Agaricales</taxon>
        <taxon>Marasmiineae</taxon>
        <taxon>Physalacriaceae</taxon>
        <taxon>Flammulina</taxon>
    </lineage>
</organism>
<feature type="region of interest" description="Disordered" evidence="2">
    <location>
        <begin position="549"/>
        <end position="582"/>
    </location>
</feature>
<dbReference type="InterPro" id="IPR057207">
    <property type="entry name" value="FBXL15_LRR"/>
</dbReference>
<dbReference type="InterPro" id="IPR036047">
    <property type="entry name" value="F-box-like_dom_sf"/>
</dbReference>
<dbReference type="InterPro" id="IPR006553">
    <property type="entry name" value="Leu-rich_rpt_Cys-con_subtyp"/>
</dbReference>
<name>A0A1B2U6Y1_FLAVE</name>
<dbReference type="SMART" id="SM00367">
    <property type="entry name" value="LRR_CC"/>
    <property type="match status" value="11"/>
</dbReference>
<feature type="domain" description="F-box/LRR-repeat protein 15-like leucin rich repeat" evidence="4">
    <location>
        <begin position="135"/>
        <end position="288"/>
    </location>
</feature>
<evidence type="ECO:0000259" key="4">
    <source>
        <dbReference type="Pfam" id="PF25372"/>
    </source>
</evidence>
<dbReference type="Pfam" id="PF25372">
    <property type="entry name" value="DUF7885"/>
    <property type="match status" value="2"/>
</dbReference>
<dbReference type="Pfam" id="PF12937">
    <property type="entry name" value="F-box-like"/>
    <property type="match status" value="1"/>
</dbReference>
<dbReference type="AlphaFoldDB" id="A0A1B2U6Y1"/>
<dbReference type="InterPro" id="IPR001810">
    <property type="entry name" value="F-box_dom"/>
</dbReference>
<feature type="domain" description="F-box/LRR-repeat protein 15-like leucin rich repeat" evidence="4">
    <location>
        <begin position="385"/>
        <end position="497"/>
    </location>
</feature>
<dbReference type="SUPFAM" id="SSF52047">
    <property type="entry name" value="RNI-like"/>
    <property type="match status" value="1"/>
</dbReference>
<dbReference type="SUPFAM" id="SSF81383">
    <property type="entry name" value="F-box domain"/>
    <property type="match status" value="1"/>
</dbReference>
<evidence type="ECO:0000256" key="1">
    <source>
        <dbReference type="ARBA" id="ARBA00022786"/>
    </source>
</evidence>
<sequence length="868" mass="96402">MTMYKHRQPSTTSFSDDDDDNGIVDNDKPLVFSPAQWSRKRLHASKPPSRSPMSNLPPEILIHIFRHLHTLRDLHSTLRVCRTWCECSVELLWHKPTLDKFQTLQKIAKLLASPSQTFTYASFIRRLNCLNLHEHLTDEIFSTFVQCDRLERITLVNCDKLTAPLLNRVIPSFANLVAMDASGVKAITNEAVIGLARNASRLQGINLTGCKDVSNAGVMAVARNCPLLRRIKLSNLESLTDEPIQVLARSCPFLMEVDLNHCKLITDIAIRDIWTYCTHMREIRLSHCELLTDAAFPVPFRKDQTGSEAPNPFPSNVPSEDLPPLVLNRTMEHLRMLDLTACAHVTDEALEGIISHAPKIRNLGLSKCSLLSDKSVEAICKLGRHLHYLHLGHADKITDRSVRTLARSCTRLRYVDFANCTQLTDLAVFELANLQKLRRVGLVRVNNITDEAIYAMAERHATLERIHLSYCDQVSVMAVHFLLQKLHKLTHLSLTGVPAFRQAELQQFCRPAPSDFNSNQQSAFCVFSGKGVSQLRAFLTELFDRITEMNGTDDTEYEDDDYEDGEGYDDDDIPDGEEGDEPFEEADYATQRALLHAMPQLTPYRGHQNPDYGYSTRHSAAPPAAHRQHQPLEVSTTLTNLNGATDRLNAQLMASSNAAGPSRRPNRTMADILPIVEHSASSPTRADIPAGMSSRSGTLIAPRRVSDGVHDGGMTSYGDIGRGRAAPEGHLQLRRGHEHHPHPRPGSSGAMEAETGGSDLWTNERRPPLSVHTDSMSSFEVMSGSSEGVAWPYQEPVSPTTSTVVGHKETVATPPQDTPPDGRGRNVKRSLRNTLNVAEHYASTLLFGRSPTRQEGAGSSAGPSRGHY</sequence>
<feature type="region of interest" description="Disordered" evidence="2">
    <location>
        <begin position="602"/>
        <end position="629"/>
    </location>
</feature>
<dbReference type="GO" id="GO:0005737">
    <property type="term" value="C:cytoplasm"/>
    <property type="evidence" value="ECO:0007669"/>
    <property type="project" value="TreeGrafter"/>
</dbReference>
<accession>A0A1B2U6Y1</accession>
<feature type="domain" description="F-box" evidence="3">
    <location>
        <begin position="53"/>
        <end position="98"/>
    </location>
</feature>
<evidence type="ECO:0000259" key="3">
    <source>
        <dbReference type="Pfam" id="PF12937"/>
    </source>
</evidence>
<evidence type="ECO:0000313" key="5">
    <source>
        <dbReference type="EMBL" id="AOC97496.1"/>
    </source>
</evidence>
<evidence type="ECO:0000256" key="2">
    <source>
        <dbReference type="SAM" id="MobiDB-lite"/>
    </source>
</evidence>
<feature type="compositionally biased region" description="Acidic residues" evidence="2">
    <location>
        <begin position="551"/>
        <end position="582"/>
    </location>
</feature>
<dbReference type="InterPro" id="IPR032675">
    <property type="entry name" value="LRR_dom_sf"/>
</dbReference>